<evidence type="ECO:0000256" key="1">
    <source>
        <dbReference type="ARBA" id="ARBA00022679"/>
    </source>
</evidence>
<dbReference type="PANTHER" id="PTHR43877">
    <property type="entry name" value="AMINOALKYLPHOSPHONATE N-ACETYLTRANSFERASE-RELATED-RELATED"/>
    <property type="match status" value="1"/>
</dbReference>
<name>A0ABW4FH54_9PSEU</name>
<dbReference type="Pfam" id="PF00583">
    <property type="entry name" value="Acetyltransf_1"/>
    <property type="match status" value="1"/>
</dbReference>
<dbReference type="GO" id="GO:0016746">
    <property type="term" value="F:acyltransferase activity"/>
    <property type="evidence" value="ECO:0007669"/>
    <property type="project" value="UniProtKB-KW"/>
</dbReference>
<dbReference type="SUPFAM" id="SSF55729">
    <property type="entry name" value="Acyl-CoA N-acyltransferases (Nat)"/>
    <property type="match status" value="1"/>
</dbReference>
<feature type="domain" description="N-acetyltransferase" evidence="4">
    <location>
        <begin position="7"/>
        <end position="163"/>
    </location>
</feature>
<dbReference type="InterPro" id="IPR000182">
    <property type="entry name" value="GNAT_dom"/>
</dbReference>
<keyword evidence="6" id="KW-1185">Reference proteome</keyword>
<dbReference type="CDD" id="cd04301">
    <property type="entry name" value="NAT_SF"/>
    <property type="match status" value="1"/>
</dbReference>
<evidence type="ECO:0000256" key="3">
    <source>
        <dbReference type="SAM" id="MobiDB-lite"/>
    </source>
</evidence>
<sequence>MTIEASATLRPARPEHAPAVAAIWRLGWRDGHLGHVPDELVAARTPESFATRAAEHVDVTVVALVGDAVAGFVMVVGDEVEQVYVAAAHRGSGVARALLTAAEERVRANGHERAWLAVVAGNTRARRFYERSGWTDEGPFDHHAPGPSGPITVPAHRYTKTVTS</sequence>
<keyword evidence="1 5" id="KW-0808">Transferase</keyword>
<dbReference type="InterPro" id="IPR050832">
    <property type="entry name" value="Bact_Acetyltransf"/>
</dbReference>
<evidence type="ECO:0000256" key="2">
    <source>
        <dbReference type="ARBA" id="ARBA00023315"/>
    </source>
</evidence>
<proteinExistence type="predicted"/>
<dbReference type="Proteomes" id="UP001597145">
    <property type="component" value="Unassembled WGS sequence"/>
</dbReference>
<dbReference type="EC" id="2.3.-.-" evidence="5"/>
<organism evidence="5 6">
    <name type="scientific">Pseudonocardia aurantiaca</name>
    <dbReference type="NCBI Taxonomy" id="75290"/>
    <lineage>
        <taxon>Bacteria</taxon>
        <taxon>Bacillati</taxon>
        <taxon>Actinomycetota</taxon>
        <taxon>Actinomycetes</taxon>
        <taxon>Pseudonocardiales</taxon>
        <taxon>Pseudonocardiaceae</taxon>
        <taxon>Pseudonocardia</taxon>
    </lineage>
</organism>
<dbReference type="Gene3D" id="3.40.630.30">
    <property type="match status" value="1"/>
</dbReference>
<feature type="region of interest" description="Disordered" evidence="3">
    <location>
        <begin position="134"/>
        <end position="154"/>
    </location>
</feature>
<gene>
    <name evidence="5" type="ORF">ACFSCY_08665</name>
</gene>
<evidence type="ECO:0000313" key="6">
    <source>
        <dbReference type="Proteomes" id="UP001597145"/>
    </source>
</evidence>
<feature type="compositionally biased region" description="Basic and acidic residues" evidence="3">
    <location>
        <begin position="134"/>
        <end position="144"/>
    </location>
</feature>
<keyword evidence="2 5" id="KW-0012">Acyltransferase</keyword>
<accession>A0ABW4FH54</accession>
<dbReference type="PROSITE" id="PS51186">
    <property type="entry name" value="GNAT"/>
    <property type="match status" value="1"/>
</dbReference>
<evidence type="ECO:0000313" key="5">
    <source>
        <dbReference type="EMBL" id="MFD1529513.1"/>
    </source>
</evidence>
<dbReference type="InterPro" id="IPR016181">
    <property type="entry name" value="Acyl_CoA_acyltransferase"/>
</dbReference>
<reference evidence="6" key="1">
    <citation type="journal article" date="2019" name="Int. J. Syst. Evol. Microbiol.">
        <title>The Global Catalogue of Microorganisms (GCM) 10K type strain sequencing project: providing services to taxonomists for standard genome sequencing and annotation.</title>
        <authorList>
            <consortium name="The Broad Institute Genomics Platform"/>
            <consortium name="The Broad Institute Genome Sequencing Center for Infectious Disease"/>
            <person name="Wu L."/>
            <person name="Ma J."/>
        </authorList>
    </citation>
    <scope>NUCLEOTIDE SEQUENCE [LARGE SCALE GENOMIC DNA]</scope>
    <source>
        <strain evidence="6">JCM 12165</strain>
    </source>
</reference>
<dbReference type="EMBL" id="JBHUCP010000005">
    <property type="protein sequence ID" value="MFD1529513.1"/>
    <property type="molecule type" value="Genomic_DNA"/>
</dbReference>
<protein>
    <submittedName>
        <fullName evidence="5">GNAT family N-acetyltransferase</fullName>
        <ecNumber evidence="5">2.3.-.-</ecNumber>
    </submittedName>
</protein>
<comment type="caution">
    <text evidence="5">The sequence shown here is derived from an EMBL/GenBank/DDBJ whole genome shotgun (WGS) entry which is preliminary data.</text>
</comment>
<dbReference type="PANTHER" id="PTHR43877:SF2">
    <property type="entry name" value="AMINOALKYLPHOSPHONATE N-ACETYLTRANSFERASE-RELATED"/>
    <property type="match status" value="1"/>
</dbReference>
<dbReference type="RefSeq" id="WP_343984236.1">
    <property type="nucleotide sequence ID" value="NZ_BAAAJG010000020.1"/>
</dbReference>
<evidence type="ECO:0000259" key="4">
    <source>
        <dbReference type="PROSITE" id="PS51186"/>
    </source>
</evidence>